<accession>A0A1W2DL13</accession>
<sequence length="350" mass="39179">MTDNLYMQRCIELAAMGMGSVSPNPMVGCVIVNNGKIIGEGYHVKFGEAHAEVNAINSVWNAYGDQAPELLAKATVYVSLEPCAHFGKTPPCADLLIRHKVRKVVIGNRDPFDGVNGKGIGKLENAGIEVVSGILEQQCYQLNRRFFTRITRQRPYIILKWAETADGYFAPKDKLQQWISGPLAKKLVHKWRTEEDAVLVGKQTALADNPKLNAREWKGKNPIRLLTDRKLEVSTGSNLYNNQVKTVIFNEIKTAVEGNIHFIQMEDMQYYLPQKIAFQLYLMDIASVIIEGGANILNQFISAGLWDEARVFTAAHTWNDGLAAPKIQGHRIEDLDLGNDKLTVYQNNHS</sequence>
<evidence type="ECO:0000313" key="18">
    <source>
        <dbReference type="EMBL" id="SMC97742.1"/>
    </source>
</evidence>
<dbReference type="OrthoDB" id="9800865at2"/>
<dbReference type="PROSITE" id="PS51747">
    <property type="entry name" value="CYT_DCMP_DEAMINASES_2"/>
    <property type="match status" value="1"/>
</dbReference>
<dbReference type="InterPro" id="IPR024072">
    <property type="entry name" value="DHFR-like_dom_sf"/>
</dbReference>
<dbReference type="PROSITE" id="PS00903">
    <property type="entry name" value="CYT_DCMP_DEAMINASES_1"/>
    <property type="match status" value="1"/>
</dbReference>
<comment type="catalytic activity">
    <reaction evidence="13">
        <text>2,5-diamino-6-hydroxy-4-(5-phosphoribosylamino)-pyrimidine + H2O + H(+) = 5-amino-6-(5-phospho-D-ribosylamino)uracil + NH4(+)</text>
        <dbReference type="Rhea" id="RHEA:21868"/>
        <dbReference type="ChEBI" id="CHEBI:15377"/>
        <dbReference type="ChEBI" id="CHEBI:15378"/>
        <dbReference type="ChEBI" id="CHEBI:28938"/>
        <dbReference type="ChEBI" id="CHEBI:58453"/>
        <dbReference type="ChEBI" id="CHEBI:58614"/>
        <dbReference type="EC" id="3.5.4.26"/>
    </reaction>
</comment>
<dbReference type="EC" id="3.5.4.26" evidence="13"/>
<dbReference type="PIRSF" id="PIRSF006769">
    <property type="entry name" value="RibD"/>
    <property type="match status" value="1"/>
</dbReference>
<dbReference type="Pfam" id="PF01872">
    <property type="entry name" value="RibD_C"/>
    <property type="match status" value="1"/>
</dbReference>
<evidence type="ECO:0000256" key="12">
    <source>
        <dbReference type="ARBA" id="ARBA00023268"/>
    </source>
</evidence>
<dbReference type="InterPro" id="IPR002125">
    <property type="entry name" value="CMP_dCMP_dom"/>
</dbReference>
<keyword evidence="11 13" id="KW-0560">Oxidoreductase</keyword>
<keyword evidence="12" id="KW-0511">Multifunctional enzyme</keyword>
<comment type="pathway">
    <text evidence="2 13">Cofactor biosynthesis; riboflavin biosynthesis; 5-amino-6-(D-ribitylamino)uracil from GTP: step 2/4.</text>
</comment>
<dbReference type="GO" id="GO:0008835">
    <property type="term" value="F:diaminohydroxyphosphoribosylaminopyrimidine deaminase activity"/>
    <property type="evidence" value="ECO:0007669"/>
    <property type="project" value="UniProtKB-EC"/>
</dbReference>
<dbReference type="PANTHER" id="PTHR38011">
    <property type="entry name" value="DIHYDROFOLATE REDUCTASE FAMILY PROTEIN (AFU_ORTHOLOGUE AFUA_8G06820)"/>
    <property type="match status" value="1"/>
</dbReference>
<evidence type="ECO:0000256" key="15">
    <source>
        <dbReference type="PIRSR" id="PIRSR006769-2"/>
    </source>
</evidence>
<evidence type="ECO:0000256" key="1">
    <source>
        <dbReference type="ARBA" id="ARBA00002151"/>
    </source>
</evidence>
<evidence type="ECO:0000313" key="19">
    <source>
        <dbReference type="Proteomes" id="UP000192756"/>
    </source>
</evidence>
<dbReference type="InterPro" id="IPR004794">
    <property type="entry name" value="Eubact_RibD"/>
</dbReference>
<evidence type="ECO:0000256" key="13">
    <source>
        <dbReference type="PIRNR" id="PIRNR006769"/>
    </source>
</evidence>
<dbReference type="Gene3D" id="3.40.430.10">
    <property type="entry name" value="Dihydrofolate Reductase, subunit A"/>
    <property type="match status" value="1"/>
</dbReference>
<evidence type="ECO:0000256" key="3">
    <source>
        <dbReference type="ARBA" id="ARBA00004910"/>
    </source>
</evidence>
<evidence type="ECO:0000256" key="8">
    <source>
        <dbReference type="ARBA" id="ARBA00022801"/>
    </source>
</evidence>
<keyword evidence="10 13" id="KW-0521">NADP</keyword>
<feature type="binding site" evidence="16">
    <location>
        <position position="50"/>
    </location>
    <ligand>
        <name>Zn(2+)</name>
        <dbReference type="ChEBI" id="CHEBI:29105"/>
        <note>catalytic</note>
    </ligand>
</feature>
<name>A0A1W2DL13_9SPHI</name>
<protein>
    <recommendedName>
        <fullName evidence="13">Riboflavin biosynthesis protein RibD</fullName>
    </recommendedName>
    <domain>
        <recommendedName>
            <fullName evidence="13">Diaminohydroxyphosphoribosylaminopyrimidine deaminase</fullName>
            <shortName evidence="13">DRAP deaminase</shortName>
            <ecNumber evidence="13">3.5.4.26</ecNumber>
        </recommendedName>
        <alternativeName>
            <fullName evidence="13">Riboflavin-specific deaminase</fullName>
        </alternativeName>
    </domain>
    <domain>
        <recommendedName>
            <fullName evidence="13">5-amino-6-(5-phosphoribosylamino)uracil reductase</fullName>
            <ecNumber evidence="13">1.1.1.193</ecNumber>
        </recommendedName>
        <alternativeName>
            <fullName evidence="13">HTP reductase</fullName>
        </alternativeName>
    </domain>
</protein>
<evidence type="ECO:0000256" key="10">
    <source>
        <dbReference type="ARBA" id="ARBA00022857"/>
    </source>
</evidence>
<keyword evidence="19" id="KW-1185">Reference proteome</keyword>
<keyword evidence="9 13" id="KW-0862">Zinc</keyword>
<feature type="binding site" evidence="15">
    <location>
        <position position="208"/>
    </location>
    <ligand>
        <name>NADP(+)</name>
        <dbReference type="ChEBI" id="CHEBI:58349"/>
    </ligand>
</feature>
<dbReference type="GO" id="GO:0008703">
    <property type="term" value="F:5-amino-6-(5-phosphoribosylamino)uracil reductase activity"/>
    <property type="evidence" value="ECO:0007669"/>
    <property type="project" value="UniProtKB-EC"/>
</dbReference>
<reference evidence="19" key="1">
    <citation type="submission" date="2017-04" db="EMBL/GenBank/DDBJ databases">
        <authorList>
            <person name="Varghese N."/>
            <person name="Submissions S."/>
        </authorList>
    </citation>
    <scope>NUCLEOTIDE SEQUENCE [LARGE SCALE GENOMIC DNA]</scope>
    <source>
        <strain evidence="19">DSM 12126</strain>
    </source>
</reference>
<dbReference type="CDD" id="cd01284">
    <property type="entry name" value="Riboflavin_deaminase-reductase"/>
    <property type="match status" value="1"/>
</dbReference>
<feature type="binding site" evidence="15">
    <location>
        <position position="162"/>
    </location>
    <ligand>
        <name>NADP(+)</name>
        <dbReference type="ChEBI" id="CHEBI:58349"/>
    </ligand>
</feature>
<dbReference type="RefSeq" id="WP_084240673.1">
    <property type="nucleotide sequence ID" value="NZ_FWXT01000003.1"/>
</dbReference>
<dbReference type="GO" id="GO:0008270">
    <property type="term" value="F:zinc ion binding"/>
    <property type="evidence" value="ECO:0007669"/>
    <property type="project" value="InterPro"/>
</dbReference>
<comment type="function">
    <text evidence="1 13">Converts 2,5-diamino-6-(ribosylamino)-4(3h)-pyrimidinone 5'-phosphate into 5-amino-6-(ribosylamino)-2,4(1h,3h)-pyrimidinedione 5'-phosphate.</text>
</comment>
<evidence type="ECO:0000256" key="6">
    <source>
        <dbReference type="ARBA" id="ARBA00022619"/>
    </source>
</evidence>
<dbReference type="UniPathway" id="UPA00275">
    <property type="reaction ID" value="UER00401"/>
</dbReference>
<feature type="binding site" evidence="15">
    <location>
        <position position="192"/>
    </location>
    <ligand>
        <name>substrate</name>
    </ligand>
</feature>
<feature type="binding site" evidence="15">
    <location>
        <position position="204"/>
    </location>
    <ligand>
        <name>NADP(+)</name>
        <dbReference type="ChEBI" id="CHEBI:58349"/>
    </ligand>
</feature>
<feature type="domain" description="CMP/dCMP-type deaminase" evidence="17">
    <location>
        <begin position="1"/>
        <end position="131"/>
    </location>
</feature>
<organism evidence="18 19">
    <name type="scientific">Pedobacter africanus</name>
    <dbReference type="NCBI Taxonomy" id="151894"/>
    <lineage>
        <taxon>Bacteria</taxon>
        <taxon>Pseudomonadati</taxon>
        <taxon>Bacteroidota</taxon>
        <taxon>Sphingobacteriia</taxon>
        <taxon>Sphingobacteriales</taxon>
        <taxon>Sphingobacteriaceae</taxon>
        <taxon>Pedobacter</taxon>
    </lineage>
</organism>
<feature type="binding site" evidence="16">
    <location>
        <position position="83"/>
    </location>
    <ligand>
        <name>Zn(2+)</name>
        <dbReference type="ChEBI" id="CHEBI:29105"/>
        <note>catalytic</note>
    </ligand>
</feature>
<comment type="similarity">
    <text evidence="5 13">In the C-terminal section; belongs to the HTP reductase family.</text>
</comment>
<dbReference type="InterPro" id="IPR016192">
    <property type="entry name" value="APOBEC/CMP_deaminase_Zn-bd"/>
</dbReference>
<dbReference type="Pfam" id="PF00383">
    <property type="entry name" value="dCMP_cyt_deam_1"/>
    <property type="match status" value="1"/>
</dbReference>
<dbReference type="EC" id="1.1.1.193" evidence="13"/>
<dbReference type="PANTHER" id="PTHR38011:SF7">
    <property type="entry name" value="2,5-DIAMINO-6-RIBOSYLAMINO-4(3H)-PYRIMIDINONE 5'-PHOSPHATE REDUCTASE"/>
    <property type="match status" value="1"/>
</dbReference>
<comment type="catalytic activity">
    <reaction evidence="13">
        <text>5-amino-6-(5-phospho-D-ribitylamino)uracil + NADP(+) = 5-amino-6-(5-phospho-D-ribosylamino)uracil + NADPH + H(+)</text>
        <dbReference type="Rhea" id="RHEA:17845"/>
        <dbReference type="ChEBI" id="CHEBI:15378"/>
        <dbReference type="ChEBI" id="CHEBI:57783"/>
        <dbReference type="ChEBI" id="CHEBI:58349"/>
        <dbReference type="ChEBI" id="CHEBI:58421"/>
        <dbReference type="ChEBI" id="CHEBI:58453"/>
        <dbReference type="EC" id="1.1.1.193"/>
    </reaction>
</comment>
<evidence type="ECO:0000256" key="9">
    <source>
        <dbReference type="ARBA" id="ARBA00022833"/>
    </source>
</evidence>
<dbReference type="STRING" id="151894.SAMN04488524_3908"/>
<feature type="binding site" evidence="15">
    <location>
        <position position="215"/>
    </location>
    <ligand>
        <name>substrate</name>
    </ligand>
</feature>
<dbReference type="NCBIfam" id="TIGR00326">
    <property type="entry name" value="eubact_ribD"/>
    <property type="match status" value="1"/>
</dbReference>
<dbReference type="FunFam" id="3.40.140.10:FF:000025">
    <property type="entry name" value="Riboflavin biosynthesis protein RibD"/>
    <property type="match status" value="1"/>
</dbReference>
<feature type="binding site" evidence="15">
    <location>
        <position position="291"/>
    </location>
    <ligand>
        <name>substrate</name>
    </ligand>
</feature>
<feature type="binding site" evidence="15">
    <location>
        <position position="178"/>
    </location>
    <ligand>
        <name>NADP(+)</name>
        <dbReference type="ChEBI" id="CHEBI:58349"/>
    </ligand>
</feature>
<proteinExistence type="inferred from homology"/>
<dbReference type="Proteomes" id="UP000192756">
    <property type="component" value="Unassembled WGS sequence"/>
</dbReference>
<gene>
    <name evidence="18" type="ORF">SAMN04488524_3908</name>
</gene>
<evidence type="ECO:0000256" key="14">
    <source>
        <dbReference type="PIRSR" id="PIRSR006769-1"/>
    </source>
</evidence>
<comment type="pathway">
    <text evidence="3 13">Cofactor biosynthesis; riboflavin biosynthesis; 5-amino-6-(D-ribitylamino)uracil from GTP: step 3/4.</text>
</comment>
<evidence type="ECO:0000256" key="16">
    <source>
        <dbReference type="PIRSR" id="PIRSR006769-3"/>
    </source>
</evidence>
<evidence type="ECO:0000259" key="17">
    <source>
        <dbReference type="PROSITE" id="PS51747"/>
    </source>
</evidence>
<dbReference type="SUPFAM" id="SSF53597">
    <property type="entry name" value="Dihydrofolate reductase-like"/>
    <property type="match status" value="1"/>
</dbReference>
<dbReference type="SUPFAM" id="SSF53927">
    <property type="entry name" value="Cytidine deaminase-like"/>
    <property type="match status" value="1"/>
</dbReference>
<dbReference type="AlphaFoldDB" id="A0A1W2DL13"/>
<evidence type="ECO:0000256" key="5">
    <source>
        <dbReference type="ARBA" id="ARBA00007417"/>
    </source>
</evidence>
<feature type="binding site" evidence="16">
    <location>
        <position position="92"/>
    </location>
    <ligand>
        <name>Zn(2+)</name>
        <dbReference type="ChEBI" id="CHEBI:29105"/>
        <note>catalytic</note>
    </ligand>
</feature>
<evidence type="ECO:0000256" key="11">
    <source>
        <dbReference type="ARBA" id="ARBA00023002"/>
    </source>
</evidence>
<dbReference type="GO" id="GO:0009231">
    <property type="term" value="P:riboflavin biosynthetic process"/>
    <property type="evidence" value="ECO:0007669"/>
    <property type="project" value="UniProtKB-UniPathway"/>
</dbReference>
<evidence type="ECO:0000256" key="7">
    <source>
        <dbReference type="ARBA" id="ARBA00022723"/>
    </source>
</evidence>
<dbReference type="Gene3D" id="3.40.140.10">
    <property type="entry name" value="Cytidine Deaminase, domain 2"/>
    <property type="match status" value="1"/>
</dbReference>
<dbReference type="InterPro" id="IPR050765">
    <property type="entry name" value="Riboflavin_Biosynth_HTPR"/>
</dbReference>
<keyword evidence="7 13" id="KW-0479">Metal-binding</keyword>
<keyword evidence="6 13" id="KW-0686">Riboflavin biosynthesis</keyword>
<feature type="active site" description="Proton donor" evidence="14">
    <location>
        <position position="52"/>
    </location>
</feature>
<comment type="similarity">
    <text evidence="4 13">In the N-terminal section; belongs to the cytidine and deoxycytidylate deaminase family.</text>
</comment>
<evidence type="ECO:0000256" key="4">
    <source>
        <dbReference type="ARBA" id="ARBA00005259"/>
    </source>
</evidence>
<feature type="binding site" evidence="15">
    <location>
        <position position="212"/>
    </location>
    <ligand>
        <name>substrate</name>
    </ligand>
</feature>
<evidence type="ECO:0000256" key="2">
    <source>
        <dbReference type="ARBA" id="ARBA00004882"/>
    </source>
</evidence>
<comment type="cofactor">
    <cofactor evidence="13 16">
        <name>Zn(2+)</name>
        <dbReference type="ChEBI" id="CHEBI:29105"/>
    </cofactor>
    <text evidence="13 16">Binds 1 zinc ion.</text>
</comment>
<keyword evidence="8 13" id="KW-0378">Hydrolase</keyword>
<dbReference type="InterPro" id="IPR016193">
    <property type="entry name" value="Cytidine_deaminase-like"/>
</dbReference>
<dbReference type="EMBL" id="FWXT01000003">
    <property type="protein sequence ID" value="SMC97742.1"/>
    <property type="molecule type" value="Genomic_DNA"/>
</dbReference>
<dbReference type="InterPro" id="IPR002734">
    <property type="entry name" value="RibDG_C"/>
</dbReference>